<organism evidence="2 3">
    <name type="scientific">Asparagus officinalis</name>
    <name type="common">Garden asparagus</name>
    <dbReference type="NCBI Taxonomy" id="4686"/>
    <lineage>
        <taxon>Eukaryota</taxon>
        <taxon>Viridiplantae</taxon>
        <taxon>Streptophyta</taxon>
        <taxon>Embryophyta</taxon>
        <taxon>Tracheophyta</taxon>
        <taxon>Spermatophyta</taxon>
        <taxon>Magnoliopsida</taxon>
        <taxon>Liliopsida</taxon>
        <taxon>Asparagales</taxon>
        <taxon>Asparagaceae</taxon>
        <taxon>Asparagoideae</taxon>
        <taxon>Asparagus</taxon>
    </lineage>
</organism>
<dbReference type="Proteomes" id="UP000243459">
    <property type="component" value="Chromosome 3"/>
</dbReference>
<feature type="region of interest" description="Disordered" evidence="1">
    <location>
        <begin position="82"/>
        <end position="122"/>
    </location>
</feature>
<evidence type="ECO:0000256" key="1">
    <source>
        <dbReference type="SAM" id="MobiDB-lite"/>
    </source>
</evidence>
<dbReference type="Gramene" id="ONK74735">
    <property type="protein sequence ID" value="ONK74735"/>
    <property type="gene ID" value="A4U43_C03F9620"/>
</dbReference>
<reference evidence="3" key="1">
    <citation type="journal article" date="2017" name="Nat. Commun.">
        <title>The asparagus genome sheds light on the origin and evolution of a young Y chromosome.</title>
        <authorList>
            <person name="Harkess A."/>
            <person name="Zhou J."/>
            <person name="Xu C."/>
            <person name="Bowers J.E."/>
            <person name="Van der Hulst R."/>
            <person name="Ayyampalayam S."/>
            <person name="Mercati F."/>
            <person name="Riccardi P."/>
            <person name="McKain M.R."/>
            <person name="Kakrana A."/>
            <person name="Tang H."/>
            <person name="Ray J."/>
            <person name="Groenendijk J."/>
            <person name="Arikit S."/>
            <person name="Mathioni S.M."/>
            <person name="Nakano M."/>
            <person name="Shan H."/>
            <person name="Telgmann-Rauber A."/>
            <person name="Kanno A."/>
            <person name="Yue Z."/>
            <person name="Chen H."/>
            <person name="Li W."/>
            <person name="Chen Y."/>
            <person name="Xu X."/>
            <person name="Zhang Y."/>
            <person name="Luo S."/>
            <person name="Chen H."/>
            <person name="Gao J."/>
            <person name="Mao Z."/>
            <person name="Pires J.C."/>
            <person name="Luo M."/>
            <person name="Kudrna D."/>
            <person name="Wing R.A."/>
            <person name="Meyers B.C."/>
            <person name="Yi K."/>
            <person name="Kong H."/>
            <person name="Lavrijsen P."/>
            <person name="Sunseri F."/>
            <person name="Falavigna A."/>
            <person name="Ye Y."/>
            <person name="Leebens-Mack J.H."/>
            <person name="Chen G."/>
        </authorList>
    </citation>
    <scope>NUCLEOTIDE SEQUENCE [LARGE SCALE GENOMIC DNA]</scope>
    <source>
        <strain evidence="3">cv. DH0086</strain>
    </source>
</reference>
<protein>
    <submittedName>
        <fullName evidence="2">Uncharacterized protein</fullName>
    </submittedName>
</protein>
<dbReference type="AlphaFoldDB" id="A0A5P1F8S7"/>
<evidence type="ECO:0000313" key="2">
    <source>
        <dbReference type="EMBL" id="ONK74735.1"/>
    </source>
</evidence>
<dbReference type="EMBL" id="CM007383">
    <property type="protein sequence ID" value="ONK74735.1"/>
    <property type="molecule type" value="Genomic_DNA"/>
</dbReference>
<keyword evidence="3" id="KW-1185">Reference proteome</keyword>
<evidence type="ECO:0000313" key="3">
    <source>
        <dbReference type="Proteomes" id="UP000243459"/>
    </source>
</evidence>
<proteinExistence type="predicted"/>
<name>A0A5P1F8S7_ASPOF</name>
<accession>A0A5P1F8S7</accession>
<sequence length="147" mass="15811">MGSAIRQETSEFIALDIENLDKDSIPNSSPRVIKNYSRKGSMKLGAENQKAAAEGEFTALAMNGGAHSLEKHAVCVQAARAEEPVSVSHVTTPTSAGERKLQGDSPQRRRSVSAVPSIPSGGNHNMVRLPAVRLLAHNKCLWKLENV</sequence>
<gene>
    <name evidence="2" type="ORF">A4U43_C03F9620</name>
</gene>